<protein>
    <submittedName>
        <fullName evidence="1">Uncharacterized protein</fullName>
    </submittedName>
</protein>
<organism evidence="1">
    <name type="scientific">Rhizophora mucronata</name>
    <name type="common">Asiatic mangrove</name>
    <dbReference type="NCBI Taxonomy" id="61149"/>
    <lineage>
        <taxon>Eukaryota</taxon>
        <taxon>Viridiplantae</taxon>
        <taxon>Streptophyta</taxon>
        <taxon>Embryophyta</taxon>
        <taxon>Tracheophyta</taxon>
        <taxon>Spermatophyta</taxon>
        <taxon>Magnoliopsida</taxon>
        <taxon>eudicotyledons</taxon>
        <taxon>Gunneridae</taxon>
        <taxon>Pentapetalae</taxon>
        <taxon>rosids</taxon>
        <taxon>fabids</taxon>
        <taxon>Malpighiales</taxon>
        <taxon>Rhizophoraceae</taxon>
        <taxon>Rhizophora</taxon>
    </lineage>
</organism>
<accession>A0A2P2P0C0</accession>
<name>A0A2P2P0C0_RHIMU</name>
<evidence type="ECO:0000313" key="1">
    <source>
        <dbReference type="EMBL" id="MBX48206.1"/>
    </source>
</evidence>
<sequence>MQQCLALAFRRTSALHLEILRTSHKVLSLSFLVTCLNTTRVSKPGNAPVCLLSKPIDTHKPSKLK</sequence>
<reference evidence="1" key="1">
    <citation type="submission" date="2018-02" db="EMBL/GenBank/DDBJ databases">
        <title>Rhizophora mucronata_Transcriptome.</title>
        <authorList>
            <person name="Meera S.P."/>
            <person name="Sreeshan A."/>
            <person name="Augustine A."/>
        </authorList>
    </citation>
    <scope>NUCLEOTIDE SEQUENCE</scope>
    <source>
        <tissue evidence="1">Leaf</tissue>
    </source>
</reference>
<dbReference type="AlphaFoldDB" id="A0A2P2P0C0"/>
<dbReference type="EMBL" id="GGEC01067722">
    <property type="protein sequence ID" value="MBX48206.1"/>
    <property type="molecule type" value="Transcribed_RNA"/>
</dbReference>
<proteinExistence type="predicted"/>